<dbReference type="RefSeq" id="WP_339959909.1">
    <property type="nucleotide sequence ID" value="NZ_JAWMWH010000001.1"/>
</dbReference>
<organism evidence="1 2">
    <name type="scientific">Nicoliella lavandulae</name>
    <dbReference type="NCBI Taxonomy" id="3082954"/>
    <lineage>
        <taxon>Bacteria</taxon>
        <taxon>Bacillati</taxon>
        <taxon>Bacillota</taxon>
        <taxon>Bacilli</taxon>
        <taxon>Lactobacillales</taxon>
        <taxon>Lactobacillaceae</taxon>
        <taxon>Nicoliella</taxon>
    </lineage>
</organism>
<evidence type="ECO:0000313" key="2">
    <source>
        <dbReference type="Proteomes" id="UP001370590"/>
    </source>
</evidence>
<dbReference type="EMBL" id="JAWMWH010000001">
    <property type="protein sequence ID" value="MEJ6400088.1"/>
    <property type="molecule type" value="Genomic_DNA"/>
</dbReference>
<comment type="caution">
    <text evidence="1">The sequence shown here is derived from an EMBL/GenBank/DDBJ whole genome shotgun (WGS) entry which is preliminary data.</text>
</comment>
<evidence type="ECO:0000313" key="1">
    <source>
        <dbReference type="EMBL" id="MEJ6400088.1"/>
    </source>
</evidence>
<gene>
    <name evidence="1" type="ORF">R4146_02695</name>
</gene>
<evidence type="ECO:0008006" key="3">
    <source>
        <dbReference type="Google" id="ProtNLM"/>
    </source>
</evidence>
<reference evidence="1 2" key="1">
    <citation type="submission" date="2023-10" db="EMBL/GenBank/DDBJ databases">
        <title>Nicoliella lavandulae sp. nov. isolated from Lavandula angustifolia flowers.</title>
        <authorList>
            <person name="Alcantara C."/>
            <person name="Zuniga M."/>
            <person name="Landete J.M."/>
            <person name="Monedero V."/>
        </authorList>
    </citation>
    <scope>NUCLEOTIDE SEQUENCE [LARGE SCALE GENOMIC DNA]</scope>
    <source>
        <strain evidence="1 2">Es01</strain>
    </source>
</reference>
<proteinExistence type="predicted"/>
<dbReference type="Proteomes" id="UP001370590">
    <property type="component" value="Unassembled WGS sequence"/>
</dbReference>
<protein>
    <recommendedName>
        <fullName evidence="3">ATP-cone domain-containing protein</fullName>
    </recommendedName>
</protein>
<sequence>MDLAKSITDAKLKVVQNDGSAVEFHPDQLRATLYEFTDNPDVVKRSEILIFAQLLSYSTIKLFDLKCIIYRTLRQLRYSKIANQYYRKMLSHEL</sequence>
<keyword evidence="2" id="KW-1185">Reference proteome</keyword>
<name>A0ABU8SJM4_9LACO</name>
<accession>A0ABU8SJM4</accession>